<evidence type="ECO:0000259" key="6">
    <source>
        <dbReference type="PROSITE" id="PS50219"/>
    </source>
</evidence>
<dbReference type="OrthoDB" id="5325112at2759"/>
<feature type="region of interest" description="Disordered" evidence="5">
    <location>
        <begin position="1"/>
        <end position="273"/>
    </location>
</feature>
<keyword evidence="4" id="KW-0653">Protein transport</keyword>
<accession>A0A1E3NY64</accession>
<feature type="domain" description="CNH" evidence="6">
    <location>
        <begin position="291"/>
        <end position="572"/>
    </location>
</feature>
<keyword evidence="2" id="KW-0813">Transport</keyword>
<name>A0A1E3NY64_WICAA</name>
<dbReference type="STRING" id="683960.A0A1E3NY64"/>
<dbReference type="Proteomes" id="UP000094112">
    <property type="component" value="Unassembled WGS sequence"/>
</dbReference>
<dbReference type="InterPro" id="IPR001180">
    <property type="entry name" value="CNH_dom"/>
</dbReference>
<evidence type="ECO:0000256" key="2">
    <source>
        <dbReference type="ARBA" id="ARBA00022448"/>
    </source>
</evidence>
<organism evidence="7 8">
    <name type="scientific">Wickerhamomyces anomalus (strain ATCC 58044 / CBS 1984 / NCYC 433 / NRRL Y-366-8)</name>
    <name type="common">Yeast</name>
    <name type="synonym">Hansenula anomala</name>
    <dbReference type="NCBI Taxonomy" id="683960"/>
    <lineage>
        <taxon>Eukaryota</taxon>
        <taxon>Fungi</taxon>
        <taxon>Dikarya</taxon>
        <taxon>Ascomycota</taxon>
        <taxon>Saccharomycotina</taxon>
        <taxon>Saccharomycetes</taxon>
        <taxon>Phaffomycetales</taxon>
        <taxon>Wickerhamomycetaceae</taxon>
        <taxon>Wickerhamomyces</taxon>
    </lineage>
</organism>
<evidence type="ECO:0000256" key="5">
    <source>
        <dbReference type="SAM" id="MobiDB-lite"/>
    </source>
</evidence>
<feature type="compositionally biased region" description="Basic residues" evidence="5">
    <location>
        <begin position="1"/>
        <end position="13"/>
    </location>
</feature>
<dbReference type="GO" id="GO:0016020">
    <property type="term" value="C:membrane"/>
    <property type="evidence" value="ECO:0007669"/>
    <property type="project" value="TreeGrafter"/>
</dbReference>
<feature type="compositionally biased region" description="Acidic residues" evidence="5">
    <location>
        <begin position="118"/>
        <end position="133"/>
    </location>
</feature>
<evidence type="ECO:0000313" key="7">
    <source>
        <dbReference type="EMBL" id="ODQ58149.1"/>
    </source>
</evidence>
<proteinExistence type="predicted"/>
<dbReference type="EMBL" id="KV454212">
    <property type="protein sequence ID" value="ODQ58149.1"/>
    <property type="molecule type" value="Genomic_DNA"/>
</dbReference>
<comment type="subcellular location">
    <subcellularLocation>
        <location evidence="1">Cytoplasm</location>
    </subcellularLocation>
</comment>
<dbReference type="PANTHER" id="PTHR12894:SF27">
    <property type="entry name" value="TRANSFORMING GROWTH FACTOR-BETA RECEPTOR-ASSOCIATED PROTEIN 1"/>
    <property type="match status" value="1"/>
</dbReference>
<dbReference type="GO" id="GO:0005737">
    <property type="term" value="C:cytoplasm"/>
    <property type="evidence" value="ECO:0007669"/>
    <property type="project" value="UniProtKB-SubCell"/>
</dbReference>
<dbReference type="InterPro" id="IPR032914">
    <property type="entry name" value="Vam6/VPS39/TRAP1"/>
</dbReference>
<dbReference type="GO" id="GO:0034058">
    <property type="term" value="P:endosomal vesicle fusion"/>
    <property type="evidence" value="ECO:0007669"/>
    <property type="project" value="TreeGrafter"/>
</dbReference>
<evidence type="ECO:0000313" key="8">
    <source>
        <dbReference type="Proteomes" id="UP000094112"/>
    </source>
</evidence>
<dbReference type="GO" id="GO:0015031">
    <property type="term" value="P:protein transport"/>
    <property type="evidence" value="ECO:0007669"/>
    <property type="project" value="UniProtKB-KW"/>
</dbReference>
<dbReference type="GeneID" id="30202282"/>
<sequence length="941" mass="106972">MAKKKKQGNKSKQKGPLPQKPNVNTEDHQQVPNPPQDHLVPNDVGEVGGDGTDQESGNEAEKQSEEYHEEVPRDESLENEVQDRDVQDVIENNDDNDSVEANKDDLDTAKNKTKEEANGEDDTTKDDDQENDKDPESNQNQDTEDNKEDNVKELNNNGDNSITKQEKHRTNGEYEADETQSKSEETAEESKAEQPSIDTDHKQETEHLEVSSNPIRPSISVLSDEKGSASEDSIINESKSELHLETLKSVSSPDSKPKPKPKPTKFIRSSPGPYKIHDIIGELPLHNPDINGSENAYPTYVEKLDDHIYIGTSHGEILHFFKIENDFILVSRNSFHQSRIRPITKILLLPKIEKALVLAGGLLSCFLLPEFSPANIGRVKEVNDISLDFDNKAKNDSTGVHVTVYTKNQIRIINVTPTALRLVKDIAYTESTKGLRRSEYSLVASKENYDLIDLENFQKIPLFPILTVQDETGNEKPKLDPFILPVWQDEFLLTCGIFKDEPSMGLVININGDVSRGTIPLAKYPVSMGINYPHVVSSFGSSVIAYSLHDQSEVQSIEFSGDVKIINVSSAFTEPYEDLVDLIKLSPLIGEDPEREVKELEFVFKISTITTSLVCYCSNFIKILLPQPRLIRLQTFQNVEELEDELKSVDGSTELGVIELEYINLLIGLTHLKNKTYSQAFEIWTNGTVDPRILIYIFKYEVYGEVWCFNGLQGLIEEVRKLIKDNKLKKFFASFLDKWISKESYTENADIVKSVELANLRESLSDNSKVLKIVEKDISLTLPETIVILKDHGKHLALAKIYMKQGKFKEVLQIYKELEDNQKQDGSFKKGEGLTMIIDLVYKHFSDDEDLIWDIGLWLINKKPELGLNFFQHDGLKINIKDETLLISKIDDISLKYKYIEKLLVRLNKDKMRSNLVKNLHKTELKSLNERIRKYKSHTNQ</sequence>
<keyword evidence="3" id="KW-0963">Cytoplasm</keyword>
<feature type="compositionally biased region" description="Basic and acidic residues" evidence="5">
    <location>
        <begin position="179"/>
        <end position="209"/>
    </location>
</feature>
<feature type="compositionally biased region" description="Basic and acidic residues" evidence="5">
    <location>
        <begin position="59"/>
        <end position="87"/>
    </location>
</feature>
<evidence type="ECO:0000256" key="3">
    <source>
        <dbReference type="ARBA" id="ARBA00022490"/>
    </source>
</evidence>
<gene>
    <name evidence="7" type="ORF">WICANDRAFT_80306</name>
</gene>
<reference evidence="7 8" key="1">
    <citation type="journal article" date="2016" name="Proc. Natl. Acad. Sci. U.S.A.">
        <title>Comparative genomics of biotechnologically important yeasts.</title>
        <authorList>
            <person name="Riley R."/>
            <person name="Haridas S."/>
            <person name="Wolfe K.H."/>
            <person name="Lopes M.R."/>
            <person name="Hittinger C.T."/>
            <person name="Goeker M."/>
            <person name="Salamov A.A."/>
            <person name="Wisecaver J.H."/>
            <person name="Long T.M."/>
            <person name="Calvey C.H."/>
            <person name="Aerts A.L."/>
            <person name="Barry K.W."/>
            <person name="Choi C."/>
            <person name="Clum A."/>
            <person name="Coughlan A.Y."/>
            <person name="Deshpande S."/>
            <person name="Douglass A.P."/>
            <person name="Hanson S.J."/>
            <person name="Klenk H.-P."/>
            <person name="LaButti K.M."/>
            <person name="Lapidus A."/>
            <person name="Lindquist E.A."/>
            <person name="Lipzen A.M."/>
            <person name="Meier-Kolthoff J.P."/>
            <person name="Ohm R.A."/>
            <person name="Otillar R.P."/>
            <person name="Pangilinan J.L."/>
            <person name="Peng Y."/>
            <person name="Rokas A."/>
            <person name="Rosa C.A."/>
            <person name="Scheuner C."/>
            <person name="Sibirny A.A."/>
            <person name="Slot J.C."/>
            <person name="Stielow J.B."/>
            <person name="Sun H."/>
            <person name="Kurtzman C.P."/>
            <person name="Blackwell M."/>
            <person name="Grigoriev I.V."/>
            <person name="Jeffries T.W."/>
        </authorList>
    </citation>
    <scope>NUCLEOTIDE SEQUENCE [LARGE SCALE GENOMIC DNA]</scope>
    <source>
        <strain evidence="8">ATCC 58044 / CBS 1984 / NCYC 433 / NRRL Y-366-8</strain>
    </source>
</reference>
<dbReference type="PANTHER" id="PTHR12894">
    <property type="entry name" value="CNH DOMAIN CONTAINING"/>
    <property type="match status" value="1"/>
</dbReference>
<evidence type="ECO:0000256" key="1">
    <source>
        <dbReference type="ARBA" id="ARBA00004496"/>
    </source>
</evidence>
<keyword evidence="8" id="KW-1185">Reference proteome</keyword>
<dbReference type="PROSITE" id="PS50219">
    <property type="entry name" value="CNH"/>
    <property type="match status" value="1"/>
</dbReference>
<dbReference type="RefSeq" id="XP_019037356.1">
    <property type="nucleotide sequence ID" value="XM_019185036.1"/>
</dbReference>
<dbReference type="AlphaFoldDB" id="A0A1E3NY64"/>
<dbReference type="GO" id="GO:0006914">
    <property type="term" value="P:autophagy"/>
    <property type="evidence" value="ECO:0007669"/>
    <property type="project" value="TreeGrafter"/>
</dbReference>
<protein>
    <recommendedName>
        <fullName evidence="6">CNH domain-containing protein</fullName>
    </recommendedName>
</protein>
<feature type="compositionally biased region" description="Polar residues" evidence="5">
    <location>
        <begin position="153"/>
        <end position="163"/>
    </location>
</feature>
<evidence type="ECO:0000256" key="4">
    <source>
        <dbReference type="ARBA" id="ARBA00022927"/>
    </source>
</evidence>
<feature type="compositionally biased region" description="Basic and acidic residues" evidence="5">
    <location>
        <begin position="100"/>
        <end position="117"/>
    </location>
</feature>